<accession>A0ABQ5ITH9</accession>
<protein>
    <submittedName>
        <fullName evidence="1">Uncharacterized protein</fullName>
    </submittedName>
</protein>
<reference evidence="1" key="1">
    <citation type="journal article" date="2022" name="Int. J. Mol. Sci.">
        <title>Draft Genome of Tanacetum Coccineum: Genomic Comparison of Closely Related Tanacetum-Family Plants.</title>
        <authorList>
            <person name="Yamashiro T."/>
            <person name="Shiraishi A."/>
            <person name="Nakayama K."/>
            <person name="Satake H."/>
        </authorList>
    </citation>
    <scope>NUCLEOTIDE SEQUENCE</scope>
</reference>
<organism evidence="1 2">
    <name type="scientific">Tanacetum coccineum</name>
    <dbReference type="NCBI Taxonomy" id="301880"/>
    <lineage>
        <taxon>Eukaryota</taxon>
        <taxon>Viridiplantae</taxon>
        <taxon>Streptophyta</taxon>
        <taxon>Embryophyta</taxon>
        <taxon>Tracheophyta</taxon>
        <taxon>Spermatophyta</taxon>
        <taxon>Magnoliopsida</taxon>
        <taxon>eudicotyledons</taxon>
        <taxon>Gunneridae</taxon>
        <taxon>Pentapetalae</taxon>
        <taxon>asterids</taxon>
        <taxon>campanulids</taxon>
        <taxon>Asterales</taxon>
        <taxon>Asteraceae</taxon>
        <taxon>Asteroideae</taxon>
        <taxon>Anthemideae</taxon>
        <taxon>Anthemidinae</taxon>
        <taxon>Tanacetum</taxon>
    </lineage>
</organism>
<sequence>MRVFIIARVKRKVQRGMLFIGKEGKDATIGKLSHDTSQRKHASAKLTRAELNKRFGDADLSKDKSGLESPPEFWRSWRRRIELRRNHVELDIYHR</sequence>
<dbReference type="Proteomes" id="UP001151760">
    <property type="component" value="Unassembled WGS sequence"/>
</dbReference>
<dbReference type="EMBL" id="BQNB010021077">
    <property type="protein sequence ID" value="GJU02608.1"/>
    <property type="molecule type" value="Genomic_DNA"/>
</dbReference>
<reference evidence="1" key="2">
    <citation type="submission" date="2022-01" db="EMBL/GenBank/DDBJ databases">
        <authorList>
            <person name="Yamashiro T."/>
            <person name="Shiraishi A."/>
            <person name="Satake H."/>
            <person name="Nakayama K."/>
        </authorList>
    </citation>
    <scope>NUCLEOTIDE SEQUENCE</scope>
</reference>
<evidence type="ECO:0000313" key="1">
    <source>
        <dbReference type="EMBL" id="GJU02608.1"/>
    </source>
</evidence>
<name>A0ABQ5ITH9_9ASTR</name>
<gene>
    <name evidence="1" type="ORF">Tco_1112946</name>
</gene>
<evidence type="ECO:0000313" key="2">
    <source>
        <dbReference type="Proteomes" id="UP001151760"/>
    </source>
</evidence>
<comment type="caution">
    <text evidence="1">The sequence shown here is derived from an EMBL/GenBank/DDBJ whole genome shotgun (WGS) entry which is preliminary data.</text>
</comment>
<proteinExistence type="predicted"/>
<keyword evidence="2" id="KW-1185">Reference proteome</keyword>